<dbReference type="InterPro" id="IPR003679">
    <property type="entry name" value="Amioglycoside_AcTrfase"/>
</dbReference>
<comment type="caution">
    <text evidence="4">The sequence shown here is derived from an EMBL/GenBank/DDBJ whole genome shotgun (WGS) entry which is preliminary data.</text>
</comment>
<dbReference type="InterPro" id="IPR028345">
    <property type="entry name" value="Antibiotic_NAT-like"/>
</dbReference>
<protein>
    <submittedName>
        <fullName evidence="4">Aminoglycoside N(3)-acetyltransferase</fullName>
    </submittedName>
</protein>
<name>A0ABD5S709_9EURY</name>
<organism evidence="4 5">
    <name type="scientific">Halobium palmae</name>
    <dbReference type="NCBI Taxonomy" id="1776492"/>
    <lineage>
        <taxon>Archaea</taxon>
        <taxon>Methanobacteriati</taxon>
        <taxon>Methanobacteriota</taxon>
        <taxon>Stenosarchaea group</taxon>
        <taxon>Halobacteria</taxon>
        <taxon>Halobacteriales</taxon>
        <taxon>Haloferacaceae</taxon>
        <taxon>Halobium</taxon>
    </lineage>
</organism>
<evidence type="ECO:0000256" key="3">
    <source>
        <dbReference type="ARBA" id="ARBA00023315"/>
    </source>
</evidence>
<proteinExistence type="inferred from homology"/>
<dbReference type="GO" id="GO:0016746">
    <property type="term" value="F:acyltransferase activity"/>
    <property type="evidence" value="ECO:0007669"/>
    <property type="project" value="UniProtKB-KW"/>
</dbReference>
<dbReference type="PANTHER" id="PTHR11104">
    <property type="entry name" value="AMINOGLYCOSIDE N3-ACETYLTRANSFERASE"/>
    <property type="match status" value="1"/>
</dbReference>
<evidence type="ECO:0000256" key="2">
    <source>
        <dbReference type="ARBA" id="ARBA00022679"/>
    </source>
</evidence>
<sequence>ASMPAYRPAITPTFRIGAIPECFRDYPATVRSRHPTYSFAAQGADPTGIVDGHTFENSLGEESPLGRLYDRSATVLMLGTGYETNTSFHLAEYRADYPKERRTKGAPVLVDGERRWVEYEDLVIDSDDFPQIGGAFEESVGLAEGRVGAATAKLVDQRALVDFAAEWMEENRRGGEPG</sequence>
<dbReference type="AlphaFoldDB" id="A0ABD5S709"/>
<keyword evidence="3" id="KW-0012">Acyltransferase</keyword>
<gene>
    <name evidence="4" type="ORF">ACFQE1_21325</name>
</gene>
<evidence type="ECO:0000313" key="4">
    <source>
        <dbReference type="EMBL" id="MFC6726868.1"/>
    </source>
</evidence>
<dbReference type="Pfam" id="PF02522">
    <property type="entry name" value="Antibiotic_NAT"/>
    <property type="match status" value="1"/>
</dbReference>
<dbReference type="PANTHER" id="PTHR11104:SF0">
    <property type="entry name" value="SPBETA PROPHAGE-DERIVED AMINOGLYCOSIDE N(3')-ACETYLTRANSFERASE-LIKE PROTEIN YOKD"/>
    <property type="match status" value="1"/>
</dbReference>
<dbReference type="EMBL" id="JBHSWU010001464">
    <property type="protein sequence ID" value="MFC6726868.1"/>
    <property type="molecule type" value="Genomic_DNA"/>
</dbReference>
<evidence type="ECO:0000256" key="1">
    <source>
        <dbReference type="ARBA" id="ARBA00006383"/>
    </source>
</evidence>
<keyword evidence="5" id="KW-1185">Reference proteome</keyword>
<dbReference type="SUPFAM" id="SSF110710">
    <property type="entry name" value="TTHA0583/YokD-like"/>
    <property type="match status" value="1"/>
</dbReference>
<dbReference type="Proteomes" id="UP001596328">
    <property type="component" value="Unassembled WGS sequence"/>
</dbReference>
<evidence type="ECO:0000313" key="5">
    <source>
        <dbReference type="Proteomes" id="UP001596328"/>
    </source>
</evidence>
<feature type="non-terminal residue" evidence="4">
    <location>
        <position position="1"/>
    </location>
</feature>
<reference evidence="4 5" key="1">
    <citation type="journal article" date="2019" name="Int. J. Syst. Evol. Microbiol.">
        <title>The Global Catalogue of Microorganisms (GCM) 10K type strain sequencing project: providing services to taxonomists for standard genome sequencing and annotation.</title>
        <authorList>
            <consortium name="The Broad Institute Genomics Platform"/>
            <consortium name="The Broad Institute Genome Sequencing Center for Infectious Disease"/>
            <person name="Wu L."/>
            <person name="Ma J."/>
        </authorList>
    </citation>
    <scope>NUCLEOTIDE SEQUENCE [LARGE SCALE GENOMIC DNA]</scope>
    <source>
        <strain evidence="4 5">NBRC 111368</strain>
    </source>
</reference>
<accession>A0ABD5S709</accession>
<keyword evidence="2" id="KW-0808">Transferase</keyword>
<comment type="similarity">
    <text evidence="1">Belongs to the antibiotic N-acetyltransferase family.</text>
</comment>